<evidence type="ECO:0000313" key="2">
    <source>
        <dbReference type="EMBL" id="OTA40288.1"/>
    </source>
</evidence>
<evidence type="ECO:0000313" key="3">
    <source>
        <dbReference type="Proteomes" id="UP000194267"/>
    </source>
</evidence>
<organism evidence="2 3">
    <name type="scientific">Symbiobacterium thermophilum</name>
    <dbReference type="NCBI Taxonomy" id="2734"/>
    <lineage>
        <taxon>Bacteria</taxon>
        <taxon>Bacillati</taxon>
        <taxon>Bacillota</taxon>
        <taxon>Clostridia</taxon>
        <taxon>Eubacteriales</taxon>
        <taxon>Symbiobacteriaceae</taxon>
        <taxon>Symbiobacterium</taxon>
    </lineage>
</organism>
<reference evidence="3" key="1">
    <citation type="submission" date="2016-04" db="EMBL/GenBank/DDBJ databases">
        <authorList>
            <person name="Antunes L.P."/>
            <person name="Martins L.F."/>
            <person name="Pereira R.V."/>
            <person name="Thomas A.M."/>
            <person name="Barbosa D."/>
            <person name="Nascimento L."/>
            <person name="Silva G.M."/>
            <person name="Condomitti G.W."/>
            <person name="Digiampietri L.A."/>
            <person name="Lombardi K.C."/>
            <person name="Ramos P.L."/>
            <person name="Quaggio R.B."/>
            <person name="Oliveira J.C."/>
            <person name="Pascon R.C."/>
            <person name="Cruz J.B."/>
            <person name="Silva A.M."/>
            <person name="Setubal J.C."/>
        </authorList>
    </citation>
    <scope>NUCLEOTIDE SEQUENCE [LARGE SCALE GENOMIC DNA]</scope>
</reference>
<dbReference type="EMBL" id="LWLV01002153">
    <property type="protein sequence ID" value="OTA40288.1"/>
    <property type="molecule type" value="Genomic_DNA"/>
</dbReference>
<feature type="non-terminal residue" evidence="2">
    <location>
        <position position="1"/>
    </location>
</feature>
<gene>
    <name evidence="2" type="ORF">A6D92_20020</name>
</gene>
<name>A0A1Y2T1T2_SYMTR</name>
<dbReference type="PANTHER" id="PTHR30296:SF0">
    <property type="entry name" value="LACTATE UTILIZATION PROTEIN A"/>
    <property type="match status" value="1"/>
</dbReference>
<accession>A0A1Y2T1T2</accession>
<dbReference type="GO" id="GO:0005829">
    <property type="term" value="C:cytosol"/>
    <property type="evidence" value="ECO:0007669"/>
    <property type="project" value="TreeGrafter"/>
</dbReference>
<dbReference type="AlphaFoldDB" id="A0A1Y2T1T2"/>
<protein>
    <submittedName>
        <fullName evidence="2">Fe-S oxidoreductase</fullName>
    </submittedName>
</protein>
<comment type="caution">
    <text evidence="2">The sequence shown here is derived from an EMBL/GenBank/DDBJ whole genome shotgun (WGS) entry which is preliminary data.</text>
</comment>
<dbReference type="InterPro" id="IPR004017">
    <property type="entry name" value="Cys_rich_dom"/>
</dbReference>
<dbReference type="GO" id="GO:0016491">
    <property type="term" value="F:oxidoreductase activity"/>
    <property type="evidence" value="ECO:0007669"/>
    <property type="project" value="UniProtKB-ARBA"/>
</dbReference>
<feature type="domain" description="Cysteine-rich" evidence="1">
    <location>
        <begin position="59"/>
        <end position="141"/>
    </location>
</feature>
<dbReference type="PANTHER" id="PTHR30296">
    <property type="entry name" value="UNCHARACTERIZED PROTEIN YKGE"/>
    <property type="match status" value="1"/>
</dbReference>
<proteinExistence type="predicted"/>
<evidence type="ECO:0000259" key="1">
    <source>
        <dbReference type="Pfam" id="PF02754"/>
    </source>
</evidence>
<dbReference type="Proteomes" id="UP000194267">
    <property type="component" value="Unassembled WGS sequence"/>
</dbReference>
<sequence length="171" mass="19187">PSGSCAGHVRYFYPEMFPEGSRERQEAIAIGRRTYEFTEFMVKVLGVRDVGARFPGRAVFHNNCHMQRELRVQEEPVEMLRCVRDLELVEIPRPDLCCGFGGAFSVKEPEISTAMADDKLDAVLATGADLIVSSDLGCLMHQGGRIERRGLPIRTLHIAQLLWEGVQQNGR</sequence>
<dbReference type="Pfam" id="PF02754">
    <property type="entry name" value="CCG"/>
    <property type="match status" value="1"/>
</dbReference>